<comment type="caution">
    <text evidence="1">The sequence shown here is derived from an EMBL/GenBank/DDBJ whole genome shotgun (WGS) entry which is preliminary data.</text>
</comment>
<evidence type="ECO:0000313" key="2">
    <source>
        <dbReference type="Proteomes" id="UP001651158"/>
    </source>
</evidence>
<proteinExistence type="predicted"/>
<keyword evidence="2" id="KW-1185">Reference proteome</keyword>
<reference evidence="1 2" key="1">
    <citation type="journal article" date="2022" name="Front. Cell. Infect. Microbiol.">
        <title>The Genomes of Two Strains of Taenia crassiceps the Animal Model for the Study of Human Cysticercosis.</title>
        <authorList>
            <person name="Bobes R.J."/>
            <person name="Estrada K."/>
            <person name="Rios-Valencia D.G."/>
            <person name="Calderon-Gallegos A."/>
            <person name="de la Torre P."/>
            <person name="Carrero J.C."/>
            <person name="Sanchez-Flores A."/>
            <person name="Laclette J.P."/>
        </authorList>
    </citation>
    <scope>NUCLEOTIDE SEQUENCE [LARGE SCALE GENOMIC DNA]</scope>
    <source>
        <strain evidence="1">WFUcys</strain>
    </source>
</reference>
<accession>A0ABR4Q6X6</accession>
<dbReference type="EMBL" id="JAKROA010000008">
    <property type="protein sequence ID" value="KAL5105396.1"/>
    <property type="molecule type" value="Genomic_DNA"/>
</dbReference>
<dbReference type="Proteomes" id="UP001651158">
    <property type="component" value="Unassembled WGS sequence"/>
</dbReference>
<protein>
    <submittedName>
        <fullName evidence="1">Uncharacterized protein</fullName>
    </submittedName>
</protein>
<organism evidence="1 2">
    <name type="scientific">Taenia crassiceps</name>
    <dbReference type="NCBI Taxonomy" id="6207"/>
    <lineage>
        <taxon>Eukaryota</taxon>
        <taxon>Metazoa</taxon>
        <taxon>Spiralia</taxon>
        <taxon>Lophotrochozoa</taxon>
        <taxon>Platyhelminthes</taxon>
        <taxon>Cestoda</taxon>
        <taxon>Eucestoda</taxon>
        <taxon>Cyclophyllidea</taxon>
        <taxon>Taeniidae</taxon>
        <taxon>Taenia</taxon>
    </lineage>
</organism>
<evidence type="ECO:0000313" key="1">
    <source>
        <dbReference type="EMBL" id="KAL5105396.1"/>
    </source>
</evidence>
<sequence>MMGRHALWVDPKAFRRAVSQSASQAVRQRGSEAVKLTGNVRGNEWWVDLSVSLGSLGSISSPVSQVKRTGCYDDDAVALTWCVKYPSWLLST</sequence>
<name>A0ABR4Q6X6_9CEST</name>
<gene>
    <name evidence="1" type="ORF">TcWFU_002874</name>
</gene>